<feature type="region of interest" description="Disordered" evidence="1">
    <location>
        <begin position="708"/>
        <end position="916"/>
    </location>
</feature>
<feature type="compositionally biased region" description="Basic and acidic residues" evidence="1">
    <location>
        <begin position="723"/>
        <end position="735"/>
    </location>
</feature>
<dbReference type="OrthoDB" id="19224at2759"/>
<reference evidence="2 3" key="1">
    <citation type="submission" date="2018-03" db="EMBL/GenBank/DDBJ databases">
        <authorList>
            <person name="Guldener U."/>
        </authorList>
    </citation>
    <scope>NUCLEOTIDE SEQUENCE [LARGE SCALE GENOMIC DNA]</scope>
    <source>
        <strain evidence="2 3">NBRC100155</strain>
    </source>
</reference>
<feature type="compositionally biased region" description="Basic and acidic residues" evidence="1">
    <location>
        <begin position="879"/>
        <end position="916"/>
    </location>
</feature>
<dbReference type="Proteomes" id="UP000324022">
    <property type="component" value="Unassembled WGS sequence"/>
</dbReference>
<feature type="compositionally biased region" description="Basic and acidic residues" evidence="1">
    <location>
        <begin position="26"/>
        <end position="44"/>
    </location>
</feature>
<name>A0A5C3E9Y2_9BASI</name>
<accession>A0A5C3E9Y2</accession>
<evidence type="ECO:0000256" key="1">
    <source>
        <dbReference type="SAM" id="MobiDB-lite"/>
    </source>
</evidence>
<proteinExistence type="predicted"/>
<evidence type="ECO:0000313" key="3">
    <source>
        <dbReference type="Proteomes" id="UP000324022"/>
    </source>
</evidence>
<feature type="compositionally biased region" description="Basic and acidic residues" evidence="1">
    <location>
        <begin position="847"/>
        <end position="872"/>
    </location>
</feature>
<sequence length="916" mass="101457">MQGPPYSPHAPPQSEQQYGRGKFRSSHQEKGPSHIRDNGWGDRRSRFHNGPAPLPPLASQQGGDLQVPQVGHGYDLPAPSSSTVSAWRLDHHRENMGPSNAVPRLPPLDHQLTTQAIPSVVMEPKATSPALPGTSEHIEMSAVLTIVPQKERKLEFLLRTIEDRLASKRAASTPRWERSDANQLKWLIQEHQKVGMDGTMKIRTMKTALGYYSVLTNCQKAKQIDPMPEDTFDTLRNGVRNIVFDLCEDIDRGVRMQGYRAVLELSLKDPCLARNNCSVLVQLLQNDSDEQELELVREMLAEHVGLAMSDDHPGMSLTDCLQIVLNDFGHLRDHVFAFLSSICGQRALEPILMDAGHRQVILAHHLASALPFASRREFSKITTGLLADLQAIWVDEETSFSEEERAAAKDAAVKVLWALCGFLMVQSKACPLPILPVDSTSSVLAVDTERLMEGFPACRDPAVSNGAKLYSISVAVSERMIANLEESAQSKVSEARRFLNELDISVRYLFCYLPLPQESEQDAGSALKYFTPIQRIVVFRSAANLAARAALAAKQAPAQLSYGGESVTKDIALVSTRALLTHVLVSGMAIRGSSEGKTASVSSEAQEAYAMLAAEALLAAIDQCEMYLSSLRDRVTTVFTDSAAHERIRALTMLARDIIEQRRGTEEVIQAAEIVLSLGREYSARWRSTTVHPTPAWLMSPPDFPDWKSPVSGTSTAGPTRGIDAKAANDAKEPKGSTGRDNPKEPQRSTESKESPESTRSDQSRKRQGNDDEGSTAERRVRGRGSVQASSDEADPGWDTEAASSKRAPLPPRPETGVSIRGASQTEHHRSPTMRENFYHRPGASEQRAEQSRSSAYEDRAAGRRQSDRWPRDGAQASYRDRGVPRGWYDDGEFRPRRRDHYAERDAYGYDSKRRW</sequence>
<evidence type="ECO:0000313" key="2">
    <source>
        <dbReference type="EMBL" id="SPO26467.1"/>
    </source>
</evidence>
<feature type="region of interest" description="Disordered" evidence="1">
    <location>
        <begin position="1"/>
        <end position="79"/>
    </location>
</feature>
<dbReference type="AlphaFoldDB" id="A0A5C3E9Y2"/>
<dbReference type="EMBL" id="OOIN01000014">
    <property type="protein sequence ID" value="SPO26467.1"/>
    <property type="molecule type" value="Genomic_DNA"/>
</dbReference>
<keyword evidence="3" id="KW-1185">Reference proteome</keyword>
<feature type="compositionally biased region" description="Basic and acidic residues" evidence="1">
    <location>
        <begin position="741"/>
        <end position="780"/>
    </location>
</feature>
<protein>
    <submittedName>
        <fullName evidence="2">Uncharacterized protein</fullName>
    </submittedName>
</protein>
<gene>
    <name evidence="2" type="ORF">UTRI_04056</name>
</gene>
<feature type="compositionally biased region" description="Pro residues" evidence="1">
    <location>
        <begin position="1"/>
        <end position="11"/>
    </location>
</feature>
<organism evidence="2 3">
    <name type="scientific">Ustilago trichophora</name>
    <dbReference type="NCBI Taxonomy" id="86804"/>
    <lineage>
        <taxon>Eukaryota</taxon>
        <taxon>Fungi</taxon>
        <taxon>Dikarya</taxon>
        <taxon>Basidiomycota</taxon>
        <taxon>Ustilaginomycotina</taxon>
        <taxon>Ustilaginomycetes</taxon>
        <taxon>Ustilaginales</taxon>
        <taxon>Ustilaginaceae</taxon>
        <taxon>Ustilago</taxon>
    </lineage>
</organism>